<evidence type="ECO:0000313" key="4">
    <source>
        <dbReference type="EMBL" id="ABK43663.1"/>
    </source>
</evidence>
<dbReference type="InterPro" id="IPR041690">
    <property type="entry name" value="Cadherin_5"/>
</dbReference>
<dbReference type="Proteomes" id="UP000002586">
    <property type="component" value="Chromosome"/>
</dbReference>
<dbReference type="eggNOG" id="COG5295">
    <property type="taxonomic scope" value="Bacteria"/>
</dbReference>
<dbReference type="eggNOG" id="COG2911">
    <property type="taxonomic scope" value="Bacteria"/>
</dbReference>
<reference evidence="5" key="1">
    <citation type="journal article" date="2009" name="Appl. Environ. Microbiol.">
        <title>Complete genome sequence of the chemolithoautotrophic marine magnetotactic coccus strain MC-1.</title>
        <authorList>
            <person name="Schubbe S."/>
            <person name="Williams T.J."/>
            <person name="Xie G."/>
            <person name="Kiss H.E."/>
            <person name="Brettin T.S."/>
            <person name="Martinez D."/>
            <person name="Ross C.A."/>
            <person name="Schuler D."/>
            <person name="Cox B.L."/>
            <person name="Nealson K.H."/>
            <person name="Bazylinski D.A."/>
        </authorList>
    </citation>
    <scope>NUCLEOTIDE SEQUENCE [LARGE SCALE GENOMIC DNA]</scope>
    <source>
        <strain evidence="5">ATCC BAA-1437 / JCM 17883 / MC-1</strain>
    </source>
</reference>
<feature type="domain" description="Cadherin-like" evidence="3">
    <location>
        <begin position="2905"/>
        <end position="2999"/>
    </location>
</feature>
<protein>
    <submittedName>
        <fullName evidence="4">Putative outer membrane adhesin like protein</fullName>
    </submittedName>
</protein>
<dbReference type="KEGG" id="mgm:Mmc1_1152"/>
<dbReference type="InterPro" id="IPR025592">
    <property type="entry name" value="DUF4347"/>
</dbReference>
<evidence type="ECO:0000259" key="2">
    <source>
        <dbReference type="Pfam" id="PF17803"/>
    </source>
</evidence>
<dbReference type="GO" id="GO:0016020">
    <property type="term" value="C:membrane"/>
    <property type="evidence" value="ECO:0007669"/>
    <property type="project" value="InterPro"/>
</dbReference>
<sequence length="3363" mass="344129">MATEMKNHTNPKQTLRALMLALEPRLMYDAAGLVAVMDLSQDMDAHDALLETADGAAVDLPTERQVVFVDSQVEGYEAIVDSASHYADVYLLEGGQDGLDQISSVLSSYSNLDSVHIISHGGPGQLELGDTTIDSQQLAARADQLLGWTDALSSDADILLYGCDVAQGAEGLQFVNLMGQLTGADVAASDDATSSDAASGDMDLEVQSGTIESRTLQGLKLSTVLATNNLPIANNDTMVVQAQEGGATIQTTDVRLNDSDADGDTLYVTEYIGASESDDGILTSKGGLVTFVGEGQFEYTPPAGDFYGTDSFQYKVMDSQGGTSASYATVTIVVANVADLPEADDYDAPSGQEGNSVTISIAGSLEGLLSDADTPYTDGVTQLMGSAPIITGVVVNQPAGGVGTVALNGAGDAFVFTPTAGWSGTTSFDYQIQDGDTGLTTTGTVNIVLTPSNAAAPVMDNSGAPYVDTIAEDNTTSAGTSVSTLLSRLAAVVTDADDNSYYTTEVGIAVTSVDNTNGSWEYSVDAGVTWLDFATDGGVAAAGVADDTSAVLLDSSALIRFVPDADYNTDDMDSSTALVPVDGLTFRAWDQSDNFASGTTAVNVSVNGGTTAYSTAAETAQFSVSAVNDLATITVVEGEASQSYIENDVALPDGDVIADGTVDVALAIDSTIVSAFSDESSDEDTQMQLTITASNGTLQFADSVAGAAIDLSDIDGGGEAVTLVLGANTGHSSKLIIEGAESDINRLFDAANTNYLAWYPAQNFDGTATITFSLSDVVSGSSNYGSGTQPAATAVITATTTGTNDAPSFVSNTTDPAAILEDTADADNAGIKVSALVGSAIYDMDSVAGQAEDGIAITASTQTADATGKWQYRLSDSDAWVDLGVVAEDSATLLSADASVRYLGEADEAGSATLTIKAWDGSAGANGDAAVDTTAGSAYSATTKTVTQSITAVNDASTFSLGGGAFTSDTVVYTEDATVTFDGVDAGLLVIADVDGDYDGDSSDKISVTLRVTKGTLTLGDAAAVAGEVGDGTDTLTVTDTAANITAALDGLVYTPEADLDTDDTLTITVDDGGTTTNGGVKVSSATILLDVTAANDAPTLTEVNAPAAILEDVTSGNNPGFSVASLLTGQFEDVDSQSTGQGIAITGVGGASGEGSWSYKLSSQATTWTDLPADLAVDSALLLSDTAMLRFTPAANETDAGTLNIAAWDQSDGGDAGERADLTVTGGATAFSAVLADGLAQAITAVNDAPAMSYDGEALTASSSLTGREDTDAGAIVLSGDTAPLAVESVDGSAESVTVTFRVATGTLSLDDASKVILTANGYDFNATETELVLTGTIADINDALDEADALIYTPDDGETNPLDDTLTIVVNDGVAESTQTVALLNVRENGAPTLTKNDSTAADVATITVAEETAYRLDGSAAGVPILVVADEDAPELMVTLSTANGGTFALDSADGLTILSGGSGSDSMQLLGSAEDLNNALATLTYTGPTDLVGVAADTITIEVDDQDLTGSLEEGVQDKEAGFALPSESISVTLTNVNDAPVAYSFSTLVDESTADAPTSVTVDLDADPDADTNPIYKQDDLRTLANESEDLLEDTAITDADAGDTHTVYVWDATANAGEGDWSDAAGLSAAGGTVTVDNGTNQITYTPEEGFSGRDTIRYYVVDAGSGESMEKSIQVNVVNTVDDSPEAVDDRVTVTEDTLSAPIDVLANDTGLDGMNINEDYGRLVTITTPPEHGTALANANGTISFVPEANFVGTVTFSYQVQEKNAVGVGTGQPSEATVTVEVMGVNDAPVVAMPLYALTAMEDSAIAVPEVMIADMDDPTESTTRNVKVVVSSSNGMLTLNSAGVNITSGANGSSSSLTLYGTLAKLNDALATLQYQGKAGFFGNDTLTVMVDDLGNSSGEANGSAVLAQRLTASGHVDITVTPVNDEPSAAQDVAKTVVQNTPLTFNPLLDYVDRVEGDSVKVGNFTQPQHGELILNKDGTFTYIPDMDVKGVVDHFTFDVVDSGGAESLTSTTVTLSLVAANQAPDAPEIVKMVDAGGTLSFTVLSGSEGDEFTDYEGDTMFVVAFDNTTTNGGTVKLLHPTQGKLQYTPPAGMTIGEDTFSITVGDVNGGLTETTVRVIVGARSNYEPIAASDHVSMDEDGAPLVIDVLANDYDLDSGTNTGLKIGAFDQTTTNGGKVVLLEDGTLKYTPKANFKGEDTIKYTVTDSLGASSKVGMVTVMVNSVNDDPVAMNDAISTAEDTPALIAALSNDHDFNDTGAYGGEGLAIASVVQPEHGTVSYDSFGRFTYTPDADYNGEDSFVYTVVDSGGKTAMATVTINVAPVGDNPVARDDMVNTVEDTQVTINVLANDYDVENNDTLFVPDFTQGSHGQVVYMSNGVLKYIPQSNWSGTDTFSYTVMDGFGGMSTAMVTVNVAAAPDIPVVGNDALTTAEDVPLRINVASQLFANDKDSDGGKNTLALVSFTNPPASTGTLIDNGDGTLTFTPMGDWHGTTNFAYTVKGSGGLTANGTVTITVTARNDAPTVTLPGANPSGDEDTPITITGISVADVDVAEGNGMMQATLTVGNGTLTMLSTEGLTFISGADGSGSMTIQGTRTNLNSAIGTMTYLGNAHYNGQDTITVTVNDLGNYGSSAQSVSKSFYVNVASVVDAPIVSDVAVNSGVEDISSVVLTDQMFSGGFLNVEGTAGLAQIKITALPSAMAGTLMLGDANVAVGDVVTISQLEAGQLKFKPMANWNGSVAFDWNGTHETGPAPTWSDEAATFTLQVAAANDAPTLSLPNTVTTAEDSPVSITGIAVADVDGGNVTVTVQVENGALTLNPLAGVTVSGSGSDTITVVGTTTNVNTVLAGLRYQGESYYNGADTLTVSVNDGANGGGEALTVNGSVTINITPVANAPAAGADSFSLNEDGSITITQAQMLANDVNIEDPSVSLSITGVFSPANGALVNNNDGSYTYTPAANFNGVDSFSYTIDNGAGGASTGSVILTVNAVNDAPTLDITNVPTLSVNAGATTGIAGLSLNDIDVGETAGGKLLVTISTSATDGQLKVANAPASLLVTGSGSKSLQLTGSLSDVQYAIGSISYTAGQTAGTDTLTVAVSDQGNTGSTVGSTTATLQVTVNEVNQDPVGTGDVVVVPPADGGLDTDNGYTIPDVRSNDTDPNGDSLFVAGFTQPVNGSGEVRYLGNGSFQFIPDSTFSGFDWFTYKLSDGKGGFSDAIIYITDDELNENIPEDAEVLKDYQAELENATPNTMVAQLSQPGDERAAPAESQRAEAQPREELAQSAKQVLMAWANLPSQEAAKPLAVKGESAAVEQSSRKGNLNEQLEMAELVEQPQDAPQNNLLALLGSLDQQIG</sequence>
<keyword evidence="5" id="KW-1185">Reference proteome</keyword>
<dbReference type="NCBIfam" id="NF012211">
    <property type="entry name" value="tand_rpt_95"/>
    <property type="match status" value="11"/>
</dbReference>
<evidence type="ECO:0000259" key="3">
    <source>
        <dbReference type="Pfam" id="PF17892"/>
    </source>
</evidence>
<dbReference type="InterPro" id="IPR040853">
    <property type="entry name" value="RapA2_cadherin-like"/>
</dbReference>
<dbReference type="eggNOG" id="COG2931">
    <property type="taxonomic scope" value="Bacteria"/>
</dbReference>
<feature type="domain" description="Cadherin-like" evidence="3">
    <location>
        <begin position="2431"/>
        <end position="2528"/>
    </location>
</feature>
<dbReference type="GO" id="GO:0005509">
    <property type="term" value="F:calcium ion binding"/>
    <property type="evidence" value="ECO:0007669"/>
    <property type="project" value="InterPro"/>
</dbReference>
<dbReference type="eggNOG" id="COG3291">
    <property type="taxonomic scope" value="Bacteria"/>
</dbReference>
<dbReference type="Pfam" id="PF14252">
    <property type="entry name" value="DUF4347"/>
    <property type="match status" value="1"/>
</dbReference>
<feature type="domain" description="RapA2 cadherin-like" evidence="2">
    <location>
        <begin position="1927"/>
        <end position="1994"/>
    </location>
</feature>
<dbReference type="SUPFAM" id="SSF49313">
    <property type="entry name" value="Cadherin-like"/>
    <property type="match status" value="1"/>
</dbReference>
<evidence type="ECO:0000313" key="5">
    <source>
        <dbReference type="Proteomes" id="UP000002586"/>
    </source>
</evidence>
<dbReference type="InterPro" id="IPR015919">
    <property type="entry name" value="Cadherin-like_sf"/>
</dbReference>
<proteinExistence type="predicted"/>
<feature type="domain" description="DUF4347" evidence="1">
    <location>
        <begin position="66"/>
        <end position="215"/>
    </location>
</feature>
<dbReference type="RefSeq" id="WP_011712818.1">
    <property type="nucleotide sequence ID" value="NC_008576.1"/>
</dbReference>
<dbReference type="Pfam" id="PF17803">
    <property type="entry name" value="Cadherin_4"/>
    <property type="match status" value="2"/>
</dbReference>
<dbReference type="Gene3D" id="2.60.40.3440">
    <property type="match status" value="3"/>
</dbReference>
<dbReference type="Gene3D" id="2.60.40.2810">
    <property type="match status" value="6"/>
</dbReference>
<accession>A0L6S0</accession>
<reference evidence="4 5" key="2">
    <citation type="journal article" date="2012" name="Int. J. Syst. Evol. Microbiol.">
        <title>Magnetococcus marinus gen. nov., sp. nov., a marine, magnetotactic bacterium that represents a novel lineage (Magnetococcaceae fam. nov.; Magnetococcales ord. nov.) at the base of the Alphaproteobacteria.</title>
        <authorList>
            <person name="Bazylinski D.A."/>
            <person name="Williams T.J."/>
            <person name="Lefevre C.T."/>
            <person name="Berg R.J."/>
            <person name="Zhang C.L."/>
            <person name="Bowser S.S."/>
            <person name="Dean A.J."/>
            <person name="Beveridge T.J."/>
        </authorList>
    </citation>
    <scope>NUCLEOTIDE SEQUENCE [LARGE SCALE GENOMIC DNA]</scope>
    <source>
        <strain evidence="5">ATCC BAA-1437 / JCM 17883 / MC-1</strain>
    </source>
</reference>
<dbReference type="EMBL" id="CP000471">
    <property type="protein sequence ID" value="ABK43663.1"/>
    <property type="molecule type" value="Genomic_DNA"/>
</dbReference>
<dbReference type="Pfam" id="PF17892">
    <property type="entry name" value="Cadherin_5"/>
    <property type="match status" value="2"/>
</dbReference>
<dbReference type="OrthoDB" id="8143322at2"/>
<name>A0L6S0_MAGMM</name>
<feature type="domain" description="RapA2 cadherin-like" evidence="2">
    <location>
        <begin position="2772"/>
        <end position="2831"/>
    </location>
</feature>
<dbReference type="STRING" id="156889.Mmc1_1152"/>
<organism evidence="4 5">
    <name type="scientific">Magnetococcus marinus (strain ATCC BAA-1437 / JCM 17883 / MC-1)</name>
    <dbReference type="NCBI Taxonomy" id="156889"/>
    <lineage>
        <taxon>Bacteria</taxon>
        <taxon>Pseudomonadati</taxon>
        <taxon>Pseudomonadota</taxon>
        <taxon>Magnetococcia</taxon>
        <taxon>Magnetococcales</taxon>
        <taxon>Magnetococcaceae</taxon>
        <taxon>Magnetococcus</taxon>
    </lineage>
</organism>
<dbReference type="HOGENOM" id="CLU_225773_0_0_5"/>
<gene>
    <name evidence="4" type="ordered locus">Mmc1_1152</name>
</gene>
<dbReference type="Pfam" id="PF17963">
    <property type="entry name" value="Big_9"/>
    <property type="match status" value="9"/>
</dbReference>
<evidence type="ECO:0000259" key="1">
    <source>
        <dbReference type="Pfam" id="PF14252"/>
    </source>
</evidence>